<name>A0A2S7WQ52_9FLAO</name>
<organism evidence="1 2">
    <name type="scientific">Polaribacter porphyrae</name>
    <dbReference type="NCBI Taxonomy" id="1137780"/>
    <lineage>
        <taxon>Bacteria</taxon>
        <taxon>Pseudomonadati</taxon>
        <taxon>Bacteroidota</taxon>
        <taxon>Flavobacteriia</taxon>
        <taxon>Flavobacteriales</taxon>
        <taxon>Flavobacteriaceae</taxon>
    </lineage>
</organism>
<comment type="caution">
    <text evidence="1">The sequence shown here is derived from an EMBL/GenBank/DDBJ whole genome shotgun (WGS) entry which is preliminary data.</text>
</comment>
<dbReference type="EMBL" id="MSCN01000001">
    <property type="protein sequence ID" value="PQJ79737.1"/>
    <property type="molecule type" value="Genomic_DNA"/>
</dbReference>
<evidence type="ECO:0000313" key="2">
    <source>
        <dbReference type="Proteomes" id="UP000238882"/>
    </source>
</evidence>
<protein>
    <submittedName>
        <fullName evidence="1">Uncharacterized protein</fullName>
    </submittedName>
</protein>
<keyword evidence="2" id="KW-1185">Reference proteome</keyword>
<evidence type="ECO:0000313" key="1">
    <source>
        <dbReference type="EMBL" id="PQJ79737.1"/>
    </source>
</evidence>
<dbReference type="OrthoDB" id="9873740at2"/>
<dbReference type="Proteomes" id="UP000238882">
    <property type="component" value="Unassembled WGS sequence"/>
</dbReference>
<dbReference type="RefSeq" id="WP_105016333.1">
    <property type="nucleotide sequence ID" value="NZ_MSCN01000001.1"/>
</dbReference>
<gene>
    <name evidence="1" type="ORF">BTO18_11375</name>
</gene>
<reference evidence="1 2" key="1">
    <citation type="submission" date="2016-12" db="EMBL/GenBank/DDBJ databases">
        <title>Trade-off between light-utilization and light-protection in marine flavobacteria.</title>
        <authorList>
            <person name="Kumagai Y."/>
            <person name="Yoshizawa S."/>
            <person name="Kogure K."/>
            <person name="Iwasaki W."/>
        </authorList>
    </citation>
    <scope>NUCLEOTIDE SEQUENCE [LARGE SCALE GENOMIC DNA]</scope>
    <source>
        <strain evidence="1 2">NBRC 108759</strain>
    </source>
</reference>
<accession>A0A2S7WQ52</accession>
<dbReference type="AlphaFoldDB" id="A0A2S7WQ52"/>
<proteinExistence type="predicted"/>
<sequence>MIINKFLFFTIFFSAICVGQNKEKNTIKARLIITSDMGENKKPVDNLKEIKVKEEDKVFFYVKWFNLNKNKYVTSIDILDMDDNYLVQSSKYKFKPKKRTHNTWNSRKFREVIIPEGKIKIRIILDEEVISDKVVNVKYIRN</sequence>